<comment type="similarity">
    <text evidence="2">Belongs to the ammonia transporter channel (TC 1.A.11.2) family.</text>
</comment>
<dbReference type="SUPFAM" id="SSF111352">
    <property type="entry name" value="Ammonium transporter"/>
    <property type="match status" value="1"/>
</dbReference>
<feature type="transmembrane region" description="Helical" evidence="9">
    <location>
        <begin position="299"/>
        <end position="319"/>
    </location>
</feature>
<feature type="transmembrane region" description="Helical" evidence="9">
    <location>
        <begin position="401"/>
        <end position="426"/>
    </location>
</feature>
<protein>
    <submittedName>
        <fullName evidence="11">Ammonium transporter MEP1</fullName>
    </submittedName>
</protein>
<feature type="transmembrane region" description="Helical" evidence="9">
    <location>
        <begin position="1452"/>
        <end position="1479"/>
    </location>
</feature>
<evidence type="ECO:0000256" key="1">
    <source>
        <dbReference type="ARBA" id="ARBA00004141"/>
    </source>
</evidence>
<keyword evidence="3" id="KW-0813">Transport</keyword>
<feature type="transmembrane region" description="Helical" evidence="9">
    <location>
        <begin position="242"/>
        <end position="259"/>
    </location>
</feature>
<feature type="region of interest" description="Disordered" evidence="8">
    <location>
        <begin position="891"/>
        <end position="1022"/>
    </location>
</feature>
<dbReference type="EMBL" id="DF830080">
    <property type="protein sequence ID" value="GAK66553.1"/>
    <property type="molecule type" value="Genomic_DNA"/>
</dbReference>
<feature type="compositionally biased region" description="Polar residues" evidence="8">
    <location>
        <begin position="965"/>
        <end position="976"/>
    </location>
</feature>
<feature type="transmembrane region" description="Helical" evidence="9">
    <location>
        <begin position="1423"/>
        <end position="1440"/>
    </location>
</feature>
<comment type="subcellular location">
    <subcellularLocation>
        <location evidence="1">Membrane</location>
        <topology evidence="1">Multi-pass membrane protein</topology>
    </subcellularLocation>
</comment>
<feature type="region of interest" description="Disordered" evidence="8">
    <location>
        <begin position="694"/>
        <end position="762"/>
    </location>
</feature>
<feature type="transmembrane region" description="Helical" evidence="9">
    <location>
        <begin position="166"/>
        <end position="190"/>
    </location>
</feature>
<feature type="transmembrane region" description="Helical" evidence="9">
    <location>
        <begin position="325"/>
        <end position="345"/>
    </location>
</feature>
<keyword evidence="12" id="KW-1185">Reference proteome</keyword>
<feature type="domain" description="Ammonium transporter AmtB-like" evidence="10">
    <location>
        <begin position="50"/>
        <end position="456"/>
    </location>
</feature>
<sequence>MVNITYGVLSAPDGSTSGSSNFAPNGTDIIVTYGADGSSVVSYSPGDISWVLTSTALVWIMIPGLGYLYSGLARRKNALHLLLLTLAALAVVSFQWFFWGYSLAFSQTSGAFLGNLRNFGHMGVLERPVPQANNKVPEIVYSIYQCMFANLVPAIAIGAACERGRVWPFLVFTFVWTTLVYDVIACWVWNPTGWAFKWGVLDYAGGGPVEINSGITGLVISYYLGPRHGYGTERLLFKPHNVSHIVLGTVFLWVGWIGFNGGSTFAANIRAAMAISTTNLAASAAGLTWMFLDFRLERKWSVVGFCTGAIAGLVAITPAAGFVGLPASVLIGVVSAAVSNFATVLKGPMRVDDVMDIFSVHALAGYVGTLLTGIFTQASVANNDGILVIPGGWLDGNWIQLAYQLAYCVAVTAWCGGVTFAIMFVLDHTPFIGPFRASELGEIVGMDEDQCGEWAYDYAFINRDLEGNYQPNHGQTLDMHEKVAHTVHDGSLSSQTNESDQDTAARSNPQVAETASHKEEQPTVAAPAQSVAHGPKPAEVRLSAASKFISSGVTTRPAQRFGCDKIAVTTQEHTDRPAAASAAPSLASALLFEAVQSRKPAILSSSFRHAYFLALPQCRKRRGCSTCRRALDTISRPNSVTYRRSPSWSAALSDGLRSPESALDCPASSHTPIISVIPTSAAIYSSQRDQVSARIRSWPSERERDVASAGRDPPRGQTAVTSFLPSPAYPAYLRDSPSPRQHLHQHLHQHRPRRVRSTEHLTTRHVRLSSPKLAPFPPWTSSTPFTAHTTQRDTLLLDAIESPRSLTRSPSVNGRFPRTSASPSLLDPPFAWRPPSEAFADTGGASGRTHTPTTPRPESRALDTIIEAAYQDTSKAETSVFGLDHSRLSSFSSLSAPNPGSPDGSWARRSPPYAISRSTSRASSRRVDASPSASTPTFRPKQLLLIGSPRRHSSQLAPSPSSLLTFGTSHAPQSPSWGARALRLEPALSPRSSRSRLEQSSQRDATNEGTTKSQHPAAQGNDATACGTFISAADPKSWDAASTFQRLDHIHDKKNHDPHPALASGGFQGVSSEMSLIPSATSDHPDETLKCMHPPSTSSHRPIAVTSQIEPVSAVHARTGSEVGGERGLRAVSLSPRRSSGSGETRSSETIELVPWQVATTDTASTRRSEEIFRPLSQALTMSRSGAGSSRDTIGSVHLRRLNRDDATPALSPLQTPLKAESHFRWSTIDADRRTALGDLVVREASDCVELGIAASAPVQERAKSRGEDWIAGPPGTVGRLLLELQGSTLAAAQSSDGNAPGFAVAGSARTRNEPRGVVHHRSTTVAGPLILPRQSSIRRRHLSVQLDQPHRSTLGEQVLPLPALALPPDSPNTEAALTKRSRLGNFHHTRWGRYTLQAVLLFYQAGFFTFEAARLWHSLSPAIPLVAAGMFLVLDLLMVQMRTFQAMRARLFVWLACGAVPTLGYCAAVCAVDVALLASNDQETEDGIHFHPGSSGGTLADVLQDVPVTAVLFVVGALAALIVLAGLVVVGVVARRRRREQHEPPVSAE</sequence>
<feature type="compositionally biased region" description="Low complexity" evidence="8">
    <location>
        <begin position="984"/>
        <end position="1003"/>
    </location>
</feature>
<dbReference type="InterPro" id="IPR029020">
    <property type="entry name" value="Ammonium/urea_transptr"/>
</dbReference>
<evidence type="ECO:0000256" key="6">
    <source>
        <dbReference type="ARBA" id="ARBA00023136"/>
    </source>
</evidence>
<dbReference type="InterPro" id="IPR018047">
    <property type="entry name" value="Ammonium_transpt_CS"/>
</dbReference>
<feature type="transmembrane region" description="Helical" evidence="9">
    <location>
        <begin position="139"/>
        <end position="159"/>
    </location>
</feature>
<dbReference type="InterPro" id="IPR001905">
    <property type="entry name" value="Ammonium_transpt"/>
</dbReference>
<evidence type="ECO:0000256" key="4">
    <source>
        <dbReference type="ARBA" id="ARBA00022692"/>
    </source>
</evidence>
<dbReference type="GO" id="GO:0008519">
    <property type="term" value="F:ammonium channel activity"/>
    <property type="evidence" value="ECO:0007669"/>
    <property type="project" value="InterPro"/>
</dbReference>
<evidence type="ECO:0000313" key="11">
    <source>
        <dbReference type="EMBL" id="GAK66553.1"/>
    </source>
</evidence>
<feature type="compositionally biased region" description="Polar residues" evidence="8">
    <location>
        <begin position="1007"/>
        <end position="1016"/>
    </location>
</feature>
<evidence type="ECO:0000256" key="3">
    <source>
        <dbReference type="ARBA" id="ARBA00022448"/>
    </source>
</evidence>
<dbReference type="GeneID" id="26305617"/>
<dbReference type="PANTHER" id="PTHR43029">
    <property type="entry name" value="AMMONIUM TRANSPORTER MEP2"/>
    <property type="match status" value="1"/>
</dbReference>
<feature type="compositionally biased region" description="Low complexity" evidence="8">
    <location>
        <begin position="954"/>
        <end position="964"/>
    </location>
</feature>
<dbReference type="PANTHER" id="PTHR43029:SF1">
    <property type="entry name" value="AMMONIUM TRANSPORTER AMTB-LIKE DOMAIN-CONTAINING PROTEIN"/>
    <property type="match status" value="1"/>
</dbReference>
<dbReference type="NCBIfam" id="TIGR00836">
    <property type="entry name" value="amt"/>
    <property type="match status" value="1"/>
</dbReference>
<feature type="transmembrane region" description="Helical" evidence="9">
    <location>
        <begin position="271"/>
        <end position="292"/>
    </location>
</feature>
<evidence type="ECO:0000259" key="10">
    <source>
        <dbReference type="Pfam" id="PF00909"/>
    </source>
</evidence>
<dbReference type="Pfam" id="PF00909">
    <property type="entry name" value="Ammonium_transp"/>
    <property type="match status" value="1"/>
</dbReference>
<keyword evidence="7" id="KW-0924">Ammonia transport</keyword>
<feature type="transmembrane region" description="Helical" evidence="9">
    <location>
        <begin position="210"/>
        <end position="230"/>
    </location>
</feature>
<keyword evidence="5 9" id="KW-1133">Transmembrane helix</keyword>
<gene>
    <name evidence="11" type="ORF">PAN0_013d4775</name>
</gene>
<accession>A0A081CIQ7</accession>
<feature type="transmembrane region" description="Helical" evidence="9">
    <location>
        <begin position="48"/>
        <end position="69"/>
    </location>
</feature>
<evidence type="ECO:0000313" key="12">
    <source>
        <dbReference type="Proteomes" id="UP000053758"/>
    </source>
</evidence>
<dbReference type="Gene3D" id="1.10.3430.10">
    <property type="entry name" value="Ammonium transporter AmtB like domains"/>
    <property type="match status" value="1"/>
</dbReference>
<evidence type="ECO:0000256" key="5">
    <source>
        <dbReference type="ARBA" id="ARBA00022989"/>
    </source>
</evidence>
<evidence type="ECO:0000256" key="7">
    <source>
        <dbReference type="ARBA" id="ARBA00023177"/>
    </source>
</evidence>
<keyword evidence="6 9" id="KW-0472">Membrane</keyword>
<organism evidence="11">
    <name type="scientific">Pseudozyma antarctica</name>
    <name type="common">Yeast</name>
    <name type="synonym">Candida antarctica</name>
    <dbReference type="NCBI Taxonomy" id="84753"/>
    <lineage>
        <taxon>Eukaryota</taxon>
        <taxon>Fungi</taxon>
        <taxon>Dikarya</taxon>
        <taxon>Basidiomycota</taxon>
        <taxon>Ustilaginomycotina</taxon>
        <taxon>Ustilaginomycetes</taxon>
        <taxon>Ustilaginales</taxon>
        <taxon>Ustilaginaceae</taxon>
        <taxon>Moesziomyces</taxon>
    </lineage>
</organism>
<keyword evidence="4 9" id="KW-0812">Transmembrane</keyword>
<feature type="region of interest" description="Disordered" evidence="8">
    <location>
        <begin position="805"/>
        <end position="861"/>
    </location>
</feature>
<dbReference type="FunFam" id="1.10.3430.10:FF:000003">
    <property type="entry name" value="Ammonium transporter"/>
    <property type="match status" value="1"/>
</dbReference>
<feature type="transmembrane region" description="Helical" evidence="9">
    <location>
        <begin position="1511"/>
        <end position="1535"/>
    </location>
</feature>
<feature type="compositionally biased region" description="Basic residues" evidence="8">
    <location>
        <begin position="741"/>
        <end position="755"/>
    </location>
</feature>
<dbReference type="RefSeq" id="XP_014655389.1">
    <property type="nucleotide sequence ID" value="XM_014799903.1"/>
</dbReference>
<dbReference type="Proteomes" id="UP000053758">
    <property type="component" value="Unassembled WGS sequence"/>
</dbReference>
<evidence type="ECO:0000256" key="2">
    <source>
        <dbReference type="ARBA" id="ARBA00005887"/>
    </source>
</evidence>
<dbReference type="InterPro" id="IPR024041">
    <property type="entry name" value="NH4_transpt_AmtB-like_dom"/>
</dbReference>
<dbReference type="HOGENOM" id="CLU_246405_0_0_1"/>
<proteinExistence type="inferred from homology"/>
<evidence type="ECO:0000256" key="9">
    <source>
        <dbReference type="SAM" id="Phobius"/>
    </source>
</evidence>
<dbReference type="GO" id="GO:0005886">
    <property type="term" value="C:plasma membrane"/>
    <property type="evidence" value="ECO:0007669"/>
    <property type="project" value="TreeGrafter"/>
</dbReference>
<evidence type="ECO:0000256" key="8">
    <source>
        <dbReference type="SAM" id="MobiDB-lite"/>
    </source>
</evidence>
<dbReference type="PROSITE" id="PS01219">
    <property type="entry name" value="AMMONIUM_TRANSP"/>
    <property type="match status" value="1"/>
</dbReference>
<feature type="region of interest" description="Disordered" evidence="8">
    <location>
        <begin position="490"/>
        <end position="537"/>
    </location>
</feature>
<reference evidence="11" key="1">
    <citation type="submission" date="2014-07" db="EMBL/GenBank/DDBJ databases">
        <title>Draft genome sequence of the yeast Pseudozyma antarctica JCM 10317 known as a producer of lipase B which used in a wide range of industrial applications.</title>
        <authorList>
            <person name="Morita T."/>
            <person name="Saika A."/>
            <person name="Koike H."/>
        </authorList>
    </citation>
    <scope>NUCLEOTIDE SEQUENCE</scope>
    <source>
        <strain evidence="11">JCM 10317</strain>
    </source>
</reference>
<name>A0A081CIQ7_PSEA2</name>
<feature type="compositionally biased region" description="Polar residues" evidence="8">
    <location>
        <begin position="491"/>
        <end position="513"/>
    </location>
</feature>
<feature type="transmembrane region" description="Helical" evidence="9">
    <location>
        <begin position="81"/>
        <end position="99"/>
    </location>
</feature>